<evidence type="ECO:0008006" key="4">
    <source>
        <dbReference type="Google" id="ProtNLM"/>
    </source>
</evidence>
<dbReference type="AlphaFoldDB" id="A0A0D2KHX1"/>
<comment type="subcellular location">
    <subcellularLocation>
        <location evidence="1">Cytoplasm</location>
        <location evidence="1">Cytoskeleton</location>
        <location evidence="1">Cilium axoneme</location>
    </subcellularLocation>
</comment>
<accession>A0A0D2KHX1</accession>
<dbReference type="Proteomes" id="UP000054498">
    <property type="component" value="Unassembled WGS sequence"/>
</dbReference>
<dbReference type="GO" id="GO:0005930">
    <property type="term" value="C:axoneme"/>
    <property type="evidence" value="ECO:0007669"/>
    <property type="project" value="UniProtKB-SubCell"/>
</dbReference>
<protein>
    <recommendedName>
        <fullName evidence="4">F-box domain-containing protein</fullName>
    </recommendedName>
</protein>
<dbReference type="SUPFAM" id="SSF52047">
    <property type="entry name" value="RNI-like"/>
    <property type="match status" value="1"/>
</dbReference>
<reference evidence="2 3" key="1">
    <citation type="journal article" date="2013" name="BMC Genomics">
        <title>Reconstruction of the lipid metabolism for the microalga Monoraphidium neglectum from its genome sequence reveals characteristics suitable for biofuel production.</title>
        <authorList>
            <person name="Bogen C."/>
            <person name="Al-Dilaimi A."/>
            <person name="Albersmeier A."/>
            <person name="Wichmann J."/>
            <person name="Grundmann M."/>
            <person name="Rupp O."/>
            <person name="Lauersen K.J."/>
            <person name="Blifernez-Klassen O."/>
            <person name="Kalinowski J."/>
            <person name="Goesmann A."/>
            <person name="Mussgnug J.H."/>
            <person name="Kruse O."/>
        </authorList>
    </citation>
    <scope>NUCLEOTIDE SEQUENCE [LARGE SCALE GENOMIC DNA]</scope>
    <source>
        <strain evidence="2 3">SAG 48.87</strain>
    </source>
</reference>
<evidence type="ECO:0000313" key="3">
    <source>
        <dbReference type="Proteomes" id="UP000054498"/>
    </source>
</evidence>
<dbReference type="Gene3D" id="3.80.10.10">
    <property type="entry name" value="Ribonuclease Inhibitor"/>
    <property type="match status" value="2"/>
</dbReference>
<dbReference type="RefSeq" id="XP_013894438.1">
    <property type="nucleotide sequence ID" value="XM_014038984.1"/>
</dbReference>
<proteinExistence type="predicted"/>
<evidence type="ECO:0000256" key="1">
    <source>
        <dbReference type="ARBA" id="ARBA00004430"/>
    </source>
</evidence>
<organism evidence="2 3">
    <name type="scientific">Monoraphidium neglectum</name>
    <dbReference type="NCBI Taxonomy" id="145388"/>
    <lineage>
        <taxon>Eukaryota</taxon>
        <taxon>Viridiplantae</taxon>
        <taxon>Chlorophyta</taxon>
        <taxon>core chlorophytes</taxon>
        <taxon>Chlorophyceae</taxon>
        <taxon>CS clade</taxon>
        <taxon>Sphaeropleales</taxon>
        <taxon>Selenastraceae</taxon>
        <taxon>Monoraphidium</taxon>
    </lineage>
</organism>
<dbReference type="InterPro" id="IPR032675">
    <property type="entry name" value="LRR_dom_sf"/>
</dbReference>
<dbReference type="KEGG" id="mng:MNEG_12543"/>
<dbReference type="GeneID" id="25729916"/>
<evidence type="ECO:0000313" key="2">
    <source>
        <dbReference type="EMBL" id="KIY95418.1"/>
    </source>
</evidence>
<keyword evidence="3" id="KW-1185">Reference proteome</keyword>
<dbReference type="STRING" id="145388.A0A0D2KHX1"/>
<gene>
    <name evidence="2" type="ORF">MNEG_12543</name>
</gene>
<name>A0A0D2KHX1_9CHLO</name>
<dbReference type="EMBL" id="KK103517">
    <property type="protein sequence ID" value="KIY95418.1"/>
    <property type="molecule type" value="Genomic_DNA"/>
</dbReference>
<dbReference type="OrthoDB" id="537240at2759"/>
<sequence>MATSAPHPAVRCSQAWAACAEPGAPEQQDVSWSQLPDAVLEVIGGSFRDPRELEGASLVCKGWRNGFASGMPGIELTVHRDAEQWRNRVARLRQLLPGLRRCKAHVGAGVSAALPGAISALAQELQSMEHLELHLGEGCQITLETGLEFSNLRCLRSLTLRGGTFAPADMALLLRGLAVACPALEELRVLPEALCGLGDDEMPLLAAMKGLRVIEFQAYRLTGAGLLKLTSLPQLEWRVGAHCCMRYDARAHGIHPRAAGPWAGQSLSVQGMDCLSGLDAPCFKLCPSLKHLSLGCDYVPPPDVVARLREIEGLTMAFRSTDKVAGLLRTLSMHLTSSLVKLDMGVVRIMREEALEGITQLNRLTDLRLAVTGNSDEPVTLRLDQLAPLSNLQVLHVCKGTAYFPDRRRMGEASVRIPVDAASTEALAAACGQLRSLRLSLGAGDVLPEGLARLSMFSQLDCLSVHAESFSAPAPAVPLSLAHLPARLTSLELRHVELCGDPQVCQQVPPGSRQGPVFAA</sequence>